<evidence type="ECO:0000256" key="5">
    <source>
        <dbReference type="ARBA" id="ARBA00023004"/>
    </source>
</evidence>
<dbReference type="SMART" id="SM00471">
    <property type="entry name" value="HDc"/>
    <property type="match status" value="1"/>
</dbReference>
<keyword evidence="4 8" id="KW-0378">Hydrolase</keyword>
<dbReference type="RefSeq" id="WP_191753760.1">
    <property type="nucleotide sequence ID" value="NZ_JACSQM010000004.1"/>
</dbReference>
<evidence type="ECO:0000256" key="2">
    <source>
        <dbReference type="ARBA" id="ARBA00022723"/>
    </source>
</evidence>
<dbReference type="PANTHER" id="PTHR35795">
    <property type="entry name" value="SLR1885 PROTEIN"/>
    <property type="match status" value="1"/>
</dbReference>
<evidence type="ECO:0000313" key="8">
    <source>
        <dbReference type="EMBL" id="MBD7964423.1"/>
    </source>
</evidence>
<evidence type="ECO:0000256" key="1">
    <source>
        <dbReference type="ARBA" id="ARBA00012506"/>
    </source>
</evidence>
<accession>A0ABR8SM36</accession>
<dbReference type="NCBIfam" id="TIGR00488">
    <property type="entry name" value="bis(5'-nucleosyl)-tetraphosphatase (symmetrical) YqeK"/>
    <property type="match status" value="1"/>
</dbReference>
<feature type="domain" description="HD" evidence="7">
    <location>
        <begin position="18"/>
        <end position="132"/>
    </location>
</feature>
<keyword evidence="9" id="KW-1185">Reference proteome</keyword>
<dbReference type="PROSITE" id="PS51831">
    <property type="entry name" value="HD"/>
    <property type="match status" value="1"/>
</dbReference>
<dbReference type="SUPFAM" id="SSF109604">
    <property type="entry name" value="HD-domain/PDEase-like"/>
    <property type="match status" value="1"/>
</dbReference>
<dbReference type="InterPro" id="IPR006674">
    <property type="entry name" value="HD_domain"/>
</dbReference>
<dbReference type="Pfam" id="PF01966">
    <property type="entry name" value="HD"/>
    <property type="match status" value="1"/>
</dbReference>
<dbReference type="PANTHER" id="PTHR35795:SF1">
    <property type="entry name" value="BIS(5'-NUCLEOSYL)-TETRAPHOSPHATASE, SYMMETRICAL"/>
    <property type="match status" value="1"/>
</dbReference>
<dbReference type="GO" id="GO:0008803">
    <property type="term" value="F:bis(5'-nucleosyl)-tetraphosphatase (symmetrical) activity"/>
    <property type="evidence" value="ECO:0007669"/>
    <property type="project" value="UniProtKB-EC"/>
</dbReference>
<proteinExistence type="predicted"/>
<sequence>MERTKALEIVKKQLTEHRFIHTLGVEETSLALAEKYGVDPKKAETAAIFHDYAKFRPKEEMRDIVRSEGLSQELLYYGNEVLHAPVGAFLVEKEVGITDRDVLSAIYYHTTGQGAMTELEKVIFLADYIEPNRQFPGVENVREMAENDLDQACLMAVKNTITFLMKQNQKIYPLTFEAYNGLLQEIKLKNKKECTG</sequence>
<evidence type="ECO:0000313" key="9">
    <source>
        <dbReference type="Proteomes" id="UP000603641"/>
    </source>
</evidence>
<keyword evidence="5" id="KW-0408">Iron</keyword>
<evidence type="ECO:0000256" key="4">
    <source>
        <dbReference type="ARBA" id="ARBA00022801"/>
    </source>
</evidence>
<dbReference type="InterPro" id="IPR003607">
    <property type="entry name" value="HD/PDEase_dom"/>
</dbReference>
<organism evidence="8 9">
    <name type="scientific">Fictibacillus norfolkensis</name>
    <dbReference type="NCBI Taxonomy" id="2762233"/>
    <lineage>
        <taxon>Bacteria</taxon>
        <taxon>Bacillati</taxon>
        <taxon>Bacillota</taxon>
        <taxon>Bacilli</taxon>
        <taxon>Bacillales</taxon>
        <taxon>Fictibacillaceae</taxon>
        <taxon>Fictibacillus</taxon>
    </lineage>
</organism>
<evidence type="ECO:0000259" key="7">
    <source>
        <dbReference type="PROSITE" id="PS51831"/>
    </source>
</evidence>
<dbReference type="EC" id="3.6.1.41" evidence="1"/>
<protein>
    <recommendedName>
        <fullName evidence="1">bis(5'-nucleosyl)-tetraphosphatase (symmetrical)</fullName>
        <ecNumber evidence="1">3.6.1.41</ecNumber>
    </recommendedName>
</protein>
<keyword evidence="3" id="KW-0547">Nucleotide-binding</keyword>
<reference evidence="8 9" key="1">
    <citation type="submission" date="2020-08" db="EMBL/GenBank/DDBJ databases">
        <title>A Genomic Blueprint of the Chicken Gut Microbiome.</title>
        <authorList>
            <person name="Gilroy R."/>
            <person name="Ravi A."/>
            <person name="Getino M."/>
            <person name="Pursley I."/>
            <person name="Horton D.L."/>
            <person name="Alikhan N.-F."/>
            <person name="Baker D."/>
            <person name="Gharbi K."/>
            <person name="Hall N."/>
            <person name="Watson M."/>
            <person name="Adriaenssens E.M."/>
            <person name="Foster-Nyarko E."/>
            <person name="Jarju S."/>
            <person name="Secka A."/>
            <person name="Antonio M."/>
            <person name="Oren A."/>
            <person name="Chaudhuri R."/>
            <person name="La Ragione R.M."/>
            <person name="Hildebrand F."/>
            <person name="Pallen M.J."/>
        </authorList>
    </citation>
    <scope>NUCLEOTIDE SEQUENCE [LARGE SCALE GENOMIC DNA]</scope>
    <source>
        <strain evidence="8 9">Sa2CUA10</strain>
    </source>
</reference>
<dbReference type="Gene3D" id="1.10.3210.10">
    <property type="entry name" value="Hypothetical protein af1432"/>
    <property type="match status" value="1"/>
</dbReference>
<name>A0ABR8SM36_9BACL</name>
<dbReference type="Proteomes" id="UP000603641">
    <property type="component" value="Unassembled WGS sequence"/>
</dbReference>
<dbReference type="CDD" id="cd00077">
    <property type="entry name" value="HDc"/>
    <property type="match status" value="1"/>
</dbReference>
<gene>
    <name evidence="8" type="primary">yqeK</name>
    <name evidence="8" type="ORF">H9648_10180</name>
</gene>
<dbReference type="InterPro" id="IPR005249">
    <property type="entry name" value="YqeK"/>
</dbReference>
<dbReference type="InterPro" id="IPR051094">
    <property type="entry name" value="Diverse_Catalytic_Enzymes"/>
</dbReference>
<evidence type="ECO:0000256" key="6">
    <source>
        <dbReference type="ARBA" id="ARBA00049417"/>
    </source>
</evidence>
<comment type="caution">
    <text evidence="8">The sequence shown here is derived from an EMBL/GenBank/DDBJ whole genome shotgun (WGS) entry which is preliminary data.</text>
</comment>
<evidence type="ECO:0000256" key="3">
    <source>
        <dbReference type="ARBA" id="ARBA00022741"/>
    </source>
</evidence>
<dbReference type="EMBL" id="JACSQM010000004">
    <property type="protein sequence ID" value="MBD7964423.1"/>
    <property type="molecule type" value="Genomic_DNA"/>
</dbReference>
<keyword evidence="2" id="KW-0479">Metal-binding</keyword>
<comment type="catalytic activity">
    <reaction evidence="6">
        <text>P(1),P(4)-bis(5'-adenosyl) tetraphosphate + H2O = 2 ADP + 2 H(+)</text>
        <dbReference type="Rhea" id="RHEA:24252"/>
        <dbReference type="ChEBI" id="CHEBI:15377"/>
        <dbReference type="ChEBI" id="CHEBI:15378"/>
        <dbReference type="ChEBI" id="CHEBI:58141"/>
        <dbReference type="ChEBI" id="CHEBI:456216"/>
        <dbReference type="EC" id="3.6.1.41"/>
    </reaction>
</comment>